<name>A0ABN3YEA3_9ACTN</name>
<proteinExistence type="predicted"/>
<evidence type="ECO:0000256" key="5">
    <source>
        <dbReference type="SAM" id="Phobius"/>
    </source>
</evidence>
<feature type="domain" description="DUF202" evidence="6">
    <location>
        <begin position="29"/>
        <end position="92"/>
    </location>
</feature>
<protein>
    <recommendedName>
        <fullName evidence="6">DUF202 domain-containing protein</fullName>
    </recommendedName>
</protein>
<evidence type="ECO:0000256" key="2">
    <source>
        <dbReference type="ARBA" id="ARBA00022692"/>
    </source>
</evidence>
<sequence length="131" mass="13234">MHGLSMHGLSMSGLPMSGPRDGDGSGDGGLQGERTRLAWVRTATVLAAGGLGGAGVALRAGAPAGIALLFVPAVFCAFLLLTQTGVRYRRAQEALRRGRPLDDRADVLIAWVGTIAVTAGAVASVLAGVGR</sequence>
<evidence type="ECO:0000259" key="6">
    <source>
        <dbReference type="Pfam" id="PF02656"/>
    </source>
</evidence>
<comment type="subcellular location">
    <subcellularLocation>
        <location evidence="1">Endomembrane system</location>
        <topology evidence="1">Multi-pass membrane protein</topology>
    </subcellularLocation>
</comment>
<dbReference type="EMBL" id="BAAAWD010000015">
    <property type="protein sequence ID" value="GAA3024265.1"/>
    <property type="molecule type" value="Genomic_DNA"/>
</dbReference>
<gene>
    <name evidence="7" type="ORF">GCM10017559_57180</name>
</gene>
<dbReference type="InterPro" id="IPR003807">
    <property type="entry name" value="DUF202"/>
</dbReference>
<dbReference type="Proteomes" id="UP001499930">
    <property type="component" value="Unassembled WGS sequence"/>
</dbReference>
<dbReference type="RefSeq" id="WP_344900737.1">
    <property type="nucleotide sequence ID" value="NZ_BAAAWD010000015.1"/>
</dbReference>
<evidence type="ECO:0000313" key="8">
    <source>
        <dbReference type="Proteomes" id="UP001499930"/>
    </source>
</evidence>
<evidence type="ECO:0000256" key="4">
    <source>
        <dbReference type="ARBA" id="ARBA00023136"/>
    </source>
</evidence>
<organism evidence="7 8">
    <name type="scientific">Streptosporangium longisporum</name>
    <dbReference type="NCBI Taxonomy" id="46187"/>
    <lineage>
        <taxon>Bacteria</taxon>
        <taxon>Bacillati</taxon>
        <taxon>Actinomycetota</taxon>
        <taxon>Actinomycetes</taxon>
        <taxon>Streptosporangiales</taxon>
        <taxon>Streptosporangiaceae</taxon>
        <taxon>Streptosporangium</taxon>
    </lineage>
</organism>
<feature type="transmembrane region" description="Helical" evidence="5">
    <location>
        <begin position="64"/>
        <end position="86"/>
    </location>
</feature>
<keyword evidence="4 5" id="KW-0472">Membrane</keyword>
<keyword evidence="8" id="KW-1185">Reference proteome</keyword>
<evidence type="ECO:0000256" key="1">
    <source>
        <dbReference type="ARBA" id="ARBA00004127"/>
    </source>
</evidence>
<accession>A0ABN3YEA3</accession>
<keyword evidence="3 5" id="KW-1133">Transmembrane helix</keyword>
<dbReference type="Pfam" id="PF02656">
    <property type="entry name" value="DUF202"/>
    <property type="match status" value="1"/>
</dbReference>
<feature type="transmembrane region" description="Helical" evidence="5">
    <location>
        <begin position="107"/>
        <end position="129"/>
    </location>
</feature>
<comment type="caution">
    <text evidence="7">The sequence shown here is derived from an EMBL/GenBank/DDBJ whole genome shotgun (WGS) entry which is preliminary data.</text>
</comment>
<feature type="transmembrane region" description="Helical" evidence="5">
    <location>
        <begin position="38"/>
        <end position="58"/>
    </location>
</feature>
<evidence type="ECO:0000256" key="3">
    <source>
        <dbReference type="ARBA" id="ARBA00022989"/>
    </source>
</evidence>
<evidence type="ECO:0000313" key="7">
    <source>
        <dbReference type="EMBL" id="GAA3024265.1"/>
    </source>
</evidence>
<keyword evidence="2 5" id="KW-0812">Transmembrane</keyword>
<reference evidence="8" key="1">
    <citation type="journal article" date="2019" name="Int. J. Syst. Evol. Microbiol.">
        <title>The Global Catalogue of Microorganisms (GCM) 10K type strain sequencing project: providing services to taxonomists for standard genome sequencing and annotation.</title>
        <authorList>
            <consortium name="The Broad Institute Genomics Platform"/>
            <consortium name="The Broad Institute Genome Sequencing Center for Infectious Disease"/>
            <person name="Wu L."/>
            <person name="Ma J."/>
        </authorList>
    </citation>
    <scope>NUCLEOTIDE SEQUENCE [LARGE SCALE GENOMIC DNA]</scope>
    <source>
        <strain evidence="8">JCM 3106</strain>
    </source>
</reference>